<feature type="transmembrane region" description="Helical" evidence="1">
    <location>
        <begin position="266"/>
        <end position="284"/>
    </location>
</feature>
<gene>
    <name evidence="2" type="ORF">ENV79_04400</name>
</gene>
<keyword evidence="1" id="KW-1133">Transmembrane helix</keyword>
<comment type="caution">
    <text evidence="2">The sequence shown here is derived from an EMBL/GenBank/DDBJ whole genome shotgun (WGS) entry which is preliminary data.</text>
</comment>
<evidence type="ECO:0000313" key="2">
    <source>
        <dbReference type="EMBL" id="HHR48868.1"/>
    </source>
</evidence>
<feature type="transmembrane region" description="Helical" evidence="1">
    <location>
        <begin position="291"/>
        <end position="310"/>
    </location>
</feature>
<feature type="transmembrane region" description="Helical" evidence="1">
    <location>
        <begin position="243"/>
        <end position="260"/>
    </location>
</feature>
<protein>
    <recommendedName>
        <fullName evidence="3">Glycosyltransferase RgtA/B/C/D-like domain-containing protein</fullName>
    </recommendedName>
</protein>
<dbReference type="AlphaFoldDB" id="A0A7V5Y0T6"/>
<feature type="transmembrane region" description="Helical" evidence="1">
    <location>
        <begin position="316"/>
        <end position="337"/>
    </location>
</feature>
<keyword evidence="1" id="KW-0812">Transmembrane</keyword>
<dbReference type="EMBL" id="DTHS01000027">
    <property type="protein sequence ID" value="HHR48868.1"/>
    <property type="molecule type" value="Genomic_DNA"/>
</dbReference>
<organism evidence="2">
    <name type="scientific">candidate division WOR-3 bacterium</name>
    <dbReference type="NCBI Taxonomy" id="2052148"/>
    <lineage>
        <taxon>Bacteria</taxon>
        <taxon>Bacteria division WOR-3</taxon>
    </lineage>
</organism>
<accession>A0A7V5Y0T6</accession>
<sequence>MKFFKIFLLLLAIFIPLFFANYFLKNFLTTSCSFDGLSHLYIAKNVIHNGEYSTIKNLGAVWLPLYHLLLIPFLFFDTLYFSGLAGTFLNTILLLFIILLIFKIFPFPYSLFISLAFIFYPYLIIYTVSPMSELLTIFLLICSFYYFLKDDINKLMITVILGTLTRYEFYLVALFLFFYYFPKKKIFLIFLGILFWLFYNYLLYSDPFYFYNHPVTKNTCGILPYAFNLKNLIKFNLKILKELFSYLPILSFITFFYLIYKKFYRIILLALPLLAHIFLEYFNISLGYSRFYLLSLPFFLFTPFFFIKELKNRKLSLILTFIIFFSFVGNFSAFTVLKTGENHYQNKFPYGHHLDVNYPLVKRKILYFKNLFSGIALENKKILIPSSQEFQIFSFALKIRPENIFDAYDKEIINIMLMPEKYCDLLVTENFLDDFSFRFHKFFENNYYCVLFLTDEEYQKKILNNFSFIKGDEKYSLYLKK</sequence>
<feature type="transmembrane region" description="Helical" evidence="1">
    <location>
        <begin position="131"/>
        <end position="148"/>
    </location>
</feature>
<evidence type="ECO:0000256" key="1">
    <source>
        <dbReference type="SAM" id="Phobius"/>
    </source>
</evidence>
<feature type="transmembrane region" description="Helical" evidence="1">
    <location>
        <begin position="58"/>
        <end position="75"/>
    </location>
</feature>
<name>A0A7V5Y0T6_UNCW3</name>
<feature type="transmembrane region" description="Helical" evidence="1">
    <location>
        <begin position="186"/>
        <end position="204"/>
    </location>
</feature>
<feature type="transmembrane region" description="Helical" evidence="1">
    <location>
        <begin position="6"/>
        <end position="24"/>
    </location>
</feature>
<evidence type="ECO:0008006" key="3">
    <source>
        <dbReference type="Google" id="ProtNLM"/>
    </source>
</evidence>
<keyword evidence="1" id="KW-0472">Membrane</keyword>
<feature type="transmembrane region" description="Helical" evidence="1">
    <location>
        <begin position="81"/>
        <end position="102"/>
    </location>
</feature>
<feature type="transmembrane region" description="Helical" evidence="1">
    <location>
        <begin position="155"/>
        <end position="180"/>
    </location>
</feature>
<reference evidence="2" key="1">
    <citation type="journal article" date="2020" name="mSystems">
        <title>Genome- and Community-Level Interaction Insights into Carbon Utilization and Element Cycling Functions of Hydrothermarchaeota in Hydrothermal Sediment.</title>
        <authorList>
            <person name="Zhou Z."/>
            <person name="Liu Y."/>
            <person name="Xu W."/>
            <person name="Pan J."/>
            <person name="Luo Z.H."/>
            <person name="Li M."/>
        </authorList>
    </citation>
    <scope>NUCLEOTIDE SEQUENCE [LARGE SCALE GENOMIC DNA]</scope>
    <source>
        <strain evidence="2">SpSt-791</strain>
    </source>
</reference>
<proteinExistence type="predicted"/>